<dbReference type="AlphaFoldDB" id="A0A9P8QRR3"/>
<sequence length="270" mass="27594">MARRLVISAASASPYAKCYYPNGKPEQNFNYNYQPCGGRNTTWQQCCIPGQDVCTENGLCTHLTNDWAGAYDYRAGCVNEDWSACPQVCLDVLSNSWLQVKQCATGEYCCNPDFDHGDCCRDGSRRFSLLDRNPDADNAQGAGGSGDPGGKNATGSSGGRSGGGNEGNTSTQTDGGKPEGGNGSGSGSGAGARIGAAVGGTLGGVAAIGAAVGLWLFLRRGRIKAGDGTGSSGTVESLAMKQAYDAVAEAEARPAVAELDSAGRAHELAG</sequence>
<accession>A0A9P8QRR3</accession>
<reference evidence="3" key="1">
    <citation type="submission" date="2021-08" db="EMBL/GenBank/DDBJ databases">
        <title>Chromosome-Level Trichoderma cornu-damae using Hi-C Data.</title>
        <authorList>
            <person name="Kim C.S."/>
        </authorList>
    </citation>
    <scope>NUCLEOTIDE SEQUENCE</scope>
    <source>
        <strain evidence="3">KA19-0412C</strain>
    </source>
</reference>
<dbReference type="EMBL" id="JAIWOZ010000001">
    <property type="protein sequence ID" value="KAH6610079.1"/>
    <property type="molecule type" value="Genomic_DNA"/>
</dbReference>
<proteinExistence type="predicted"/>
<keyword evidence="4" id="KW-1185">Reference proteome</keyword>
<dbReference type="Proteomes" id="UP000827724">
    <property type="component" value="Unassembled WGS sequence"/>
</dbReference>
<name>A0A9P8QRR3_9HYPO</name>
<feature type="compositionally biased region" description="Gly residues" evidence="1">
    <location>
        <begin position="178"/>
        <end position="189"/>
    </location>
</feature>
<evidence type="ECO:0000256" key="1">
    <source>
        <dbReference type="SAM" id="MobiDB-lite"/>
    </source>
</evidence>
<keyword evidence="2" id="KW-0472">Membrane</keyword>
<keyword evidence="2" id="KW-1133">Transmembrane helix</keyword>
<protein>
    <submittedName>
        <fullName evidence="3">Uncharacterized protein</fullName>
    </submittedName>
</protein>
<dbReference type="OrthoDB" id="5215637at2759"/>
<gene>
    <name evidence="3" type="ORF">Trco_000099</name>
</gene>
<organism evidence="3 4">
    <name type="scientific">Trichoderma cornu-damae</name>
    <dbReference type="NCBI Taxonomy" id="654480"/>
    <lineage>
        <taxon>Eukaryota</taxon>
        <taxon>Fungi</taxon>
        <taxon>Dikarya</taxon>
        <taxon>Ascomycota</taxon>
        <taxon>Pezizomycotina</taxon>
        <taxon>Sordariomycetes</taxon>
        <taxon>Hypocreomycetidae</taxon>
        <taxon>Hypocreales</taxon>
        <taxon>Hypocreaceae</taxon>
        <taxon>Trichoderma</taxon>
    </lineage>
</organism>
<evidence type="ECO:0000313" key="4">
    <source>
        <dbReference type="Proteomes" id="UP000827724"/>
    </source>
</evidence>
<evidence type="ECO:0000256" key="2">
    <source>
        <dbReference type="SAM" id="Phobius"/>
    </source>
</evidence>
<keyword evidence="2" id="KW-0812">Transmembrane</keyword>
<comment type="caution">
    <text evidence="3">The sequence shown here is derived from an EMBL/GenBank/DDBJ whole genome shotgun (WGS) entry which is preliminary data.</text>
</comment>
<feature type="compositionally biased region" description="Gly residues" evidence="1">
    <location>
        <begin position="156"/>
        <end position="166"/>
    </location>
</feature>
<feature type="region of interest" description="Disordered" evidence="1">
    <location>
        <begin position="131"/>
        <end position="189"/>
    </location>
</feature>
<evidence type="ECO:0000313" key="3">
    <source>
        <dbReference type="EMBL" id="KAH6610079.1"/>
    </source>
</evidence>
<feature type="transmembrane region" description="Helical" evidence="2">
    <location>
        <begin position="194"/>
        <end position="218"/>
    </location>
</feature>